<protein>
    <submittedName>
        <fullName evidence="2">Uncharacterized protein</fullName>
    </submittedName>
</protein>
<comment type="caution">
    <text evidence="2">The sequence shown here is derived from an EMBL/GenBank/DDBJ whole genome shotgun (WGS) entry which is preliminary data.</text>
</comment>
<feature type="region of interest" description="Disordered" evidence="1">
    <location>
        <begin position="251"/>
        <end position="272"/>
    </location>
</feature>
<feature type="compositionally biased region" description="Polar residues" evidence="1">
    <location>
        <begin position="26"/>
        <end position="38"/>
    </location>
</feature>
<feature type="compositionally biased region" description="Low complexity" evidence="1">
    <location>
        <begin position="79"/>
        <end position="97"/>
    </location>
</feature>
<feature type="region of interest" description="Disordered" evidence="1">
    <location>
        <begin position="1"/>
        <end position="206"/>
    </location>
</feature>
<feature type="compositionally biased region" description="Polar residues" evidence="1">
    <location>
        <begin position="1"/>
        <end position="13"/>
    </location>
</feature>
<name>A0ABR3ISN1_9AGAR</name>
<organism evidence="2 3">
    <name type="scientific">Hohenbuehelia grisea</name>
    <dbReference type="NCBI Taxonomy" id="104357"/>
    <lineage>
        <taxon>Eukaryota</taxon>
        <taxon>Fungi</taxon>
        <taxon>Dikarya</taxon>
        <taxon>Basidiomycota</taxon>
        <taxon>Agaricomycotina</taxon>
        <taxon>Agaricomycetes</taxon>
        <taxon>Agaricomycetidae</taxon>
        <taxon>Agaricales</taxon>
        <taxon>Pleurotineae</taxon>
        <taxon>Pleurotaceae</taxon>
        <taxon>Hohenbuehelia</taxon>
    </lineage>
</organism>
<evidence type="ECO:0000313" key="2">
    <source>
        <dbReference type="EMBL" id="KAL0946311.1"/>
    </source>
</evidence>
<dbReference type="Proteomes" id="UP001556367">
    <property type="component" value="Unassembled WGS sequence"/>
</dbReference>
<feature type="compositionally biased region" description="Low complexity" evidence="1">
    <location>
        <begin position="137"/>
        <end position="155"/>
    </location>
</feature>
<evidence type="ECO:0000256" key="1">
    <source>
        <dbReference type="SAM" id="MobiDB-lite"/>
    </source>
</evidence>
<keyword evidence="3" id="KW-1185">Reference proteome</keyword>
<dbReference type="EMBL" id="JASNQZ010000015">
    <property type="protein sequence ID" value="KAL0946311.1"/>
    <property type="molecule type" value="Genomic_DNA"/>
</dbReference>
<proteinExistence type="predicted"/>
<reference evidence="3" key="1">
    <citation type="submission" date="2024-06" db="EMBL/GenBank/DDBJ databases">
        <title>Multi-omics analyses provide insights into the biosynthesis of the anticancer antibiotic pleurotin in Hohenbuehelia grisea.</title>
        <authorList>
            <person name="Weaver J.A."/>
            <person name="Alberti F."/>
        </authorList>
    </citation>
    <scope>NUCLEOTIDE SEQUENCE [LARGE SCALE GENOMIC DNA]</scope>
    <source>
        <strain evidence="3">T-177</strain>
    </source>
</reference>
<accession>A0ABR3ISN1</accession>
<gene>
    <name evidence="2" type="ORF">HGRIS_012552</name>
</gene>
<feature type="compositionally biased region" description="Low complexity" evidence="1">
    <location>
        <begin position="14"/>
        <end position="25"/>
    </location>
</feature>
<evidence type="ECO:0000313" key="3">
    <source>
        <dbReference type="Proteomes" id="UP001556367"/>
    </source>
</evidence>
<sequence>MDTPPNSCAMQQVTATETESSAASAQLSSPAHPPQNSILPLASHTTHSTRHSHVTRPNSVVQKPLRSSPLAELAFSRNPSSEPEQSKPSPPRQSSAPNMSTRQHSNKAVYAVRPRSADATSRSRSQLRPKYLANQNSDTSTSRTIRSRSTSPSKSLRMRGSYGQPEAGPSHQSTSRPRGTIPPSSSHHSAVHAHSRLHTSAPDFPRVHCRDESDSWLTANPYLATPRFTRLSLASDNVVLPVSAREYRRRTLGSDQRTSKFMIGPASRSRPQSLMSALSSIEDIPNTPPQVGQFSSSASSRTVSSAASSSISLDKSAHPTRLPTINGVEEFGVVVEVVEMNVKPGAPATIGKGFLAKFLQIRQQSGVASVSAPDKEDTNSRSRVKRFFTLKRRSKA</sequence>